<name>A0A091TEM0_PHALP</name>
<dbReference type="CDD" id="cd07557">
    <property type="entry name" value="trimeric_dUTPase"/>
    <property type="match status" value="1"/>
</dbReference>
<dbReference type="InterPro" id="IPR051592">
    <property type="entry name" value="HERV-K_Pro_peptidase_A2"/>
</dbReference>
<organism evidence="5 6">
    <name type="scientific">Phaethon lepturus</name>
    <name type="common">White-tailed tropicbird</name>
    <dbReference type="NCBI Taxonomy" id="97097"/>
    <lineage>
        <taxon>Eukaryota</taxon>
        <taxon>Metazoa</taxon>
        <taxon>Chordata</taxon>
        <taxon>Craniata</taxon>
        <taxon>Vertebrata</taxon>
        <taxon>Euteleostomi</taxon>
        <taxon>Archelosauria</taxon>
        <taxon>Archosauria</taxon>
        <taxon>Dinosauria</taxon>
        <taxon>Saurischia</taxon>
        <taxon>Theropoda</taxon>
        <taxon>Coelurosauria</taxon>
        <taxon>Aves</taxon>
        <taxon>Neognathae</taxon>
        <taxon>Neoaves</taxon>
        <taxon>Phaethontimorphae</taxon>
        <taxon>Phaethontiformes</taxon>
        <taxon>Phaethontidae</taxon>
        <taxon>Phaethon</taxon>
    </lineage>
</organism>
<keyword evidence="3" id="KW-0378">Hydrolase</keyword>
<evidence type="ECO:0000256" key="2">
    <source>
        <dbReference type="ARBA" id="ARBA00022750"/>
    </source>
</evidence>
<dbReference type="GO" id="GO:0006508">
    <property type="term" value="P:proteolysis"/>
    <property type="evidence" value="ECO:0007669"/>
    <property type="project" value="UniProtKB-KW"/>
</dbReference>
<sequence length="157" mass="16622">SRSAGVDLATAVAVTLDNTDVQVIESTLRGPLDHNLSALLIGRSSASRRGIFVIPGLIDADYHGVIKIMVHTPVPPLTILAGSKIAQLILFKLIVPNASTRIRGDQGFGSTGQPDVLLALDISRGKPEEQMELRHPNGQLTRLGMVIDTGADVTIVS</sequence>
<gene>
    <name evidence="5" type="ORF">N335_03699</name>
</gene>
<dbReference type="InterPro" id="IPR036157">
    <property type="entry name" value="dUTPase-like_sf"/>
</dbReference>
<dbReference type="InterPro" id="IPR001995">
    <property type="entry name" value="Peptidase_A2_cat"/>
</dbReference>
<accession>A0A091TEM0</accession>
<dbReference type="EMBL" id="KK448002">
    <property type="protein sequence ID" value="KFQ72195.1"/>
    <property type="molecule type" value="Genomic_DNA"/>
</dbReference>
<evidence type="ECO:0000259" key="4">
    <source>
        <dbReference type="PROSITE" id="PS50175"/>
    </source>
</evidence>
<dbReference type="PhylomeDB" id="A0A091TEM0"/>
<dbReference type="PANTHER" id="PTHR19422:SF123">
    <property type="entry name" value="RT1 CLASS I, LOCUS CE15"/>
    <property type="match status" value="1"/>
</dbReference>
<protein>
    <recommendedName>
        <fullName evidence="4">Peptidase A2 domain-containing protein</fullName>
    </recommendedName>
</protein>
<keyword evidence="2" id="KW-0064">Aspartyl protease</keyword>
<evidence type="ECO:0000313" key="6">
    <source>
        <dbReference type="Proteomes" id="UP000053638"/>
    </source>
</evidence>
<evidence type="ECO:0000256" key="3">
    <source>
        <dbReference type="ARBA" id="ARBA00022801"/>
    </source>
</evidence>
<dbReference type="PROSITE" id="PS50175">
    <property type="entry name" value="ASP_PROT_RETROV"/>
    <property type="match status" value="1"/>
</dbReference>
<dbReference type="PANTHER" id="PTHR19422">
    <property type="entry name" value="GAG RETROVIRAL POLYPROTEIN"/>
    <property type="match status" value="1"/>
</dbReference>
<reference evidence="5 6" key="1">
    <citation type="submission" date="2014-04" db="EMBL/GenBank/DDBJ databases">
        <title>Genome evolution of avian class.</title>
        <authorList>
            <person name="Zhang G."/>
            <person name="Li C."/>
        </authorList>
    </citation>
    <scope>NUCLEOTIDE SEQUENCE [LARGE SCALE GENOMIC DNA]</scope>
    <source>
        <strain evidence="5">BGI_N335</strain>
    </source>
</reference>
<dbReference type="Proteomes" id="UP000053638">
    <property type="component" value="Unassembled WGS sequence"/>
</dbReference>
<keyword evidence="6" id="KW-1185">Reference proteome</keyword>
<dbReference type="InterPro" id="IPR033704">
    <property type="entry name" value="dUTPase_trimeric"/>
</dbReference>
<proteinExistence type="predicted"/>
<feature type="non-terminal residue" evidence="5">
    <location>
        <position position="157"/>
    </location>
</feature>
<evidence type="ECO:0000313" key="5">
    <source>
        <dbReference type="EMBL" id="KFQ72195.1"/>
    </source>
</evidence>
<evidence type="ECO:0000256" key="1">
    <source>
        <dbReference type="ARBA" id="ARBA00022670"/>
    </source>
</evidence>
<dbReference type="GO" id="GO:0004190">
    <property type="term" value="F:aspartic-type endopeptidase activity"/>
    <property type="evidence" value="ECO:0007669"/>
    <property type="project" value="UniProtKB-KW"/>
</dbReference>
<dbReference type="SUPFAM" id="SSF51283">
    <property type="entry name" value="dUTPase-like"/>
    <property type="match status" value="1"/>
</dbReference>
<dbReference type="Pfam" id="PF00692">
    <property type="entry name" value="dUTPase"/>
    <property type="match status" value="1"/>
</dbReference>
<dbReference type="AlphaFoldDB" id="A0A091TEM0"/>
<feature type="domain" description="Peptidase A2" evidence="4">
    <location>
        <begin position="143"/>
        <end position="157"/>
    </location>
</feature>
<keyword evidence="1" id="KW-0645">Protease</keyword>
<dbReference type="InterPro" id="IPR029054">
    <property type="entry name" value="dUTPase-like"/>
</dbReference>
<dbReference type="Gene3D" id="2.70.40.10">
    <property type="match status" value="1"/>
</dbReference>
<feature type="non-terminal residue" evidence="5">
    <location>
        <position position="1"/>
    </location>
</feature>